<proteinExistence type="predicted"/>
<dbReference type="PROSITE" id="PS50082">
    <property type="entry name" value="WD_REPEATS_2"/>
    <property type="match status" value="1"/>
</dbReference>
<evidence type="ECO:0000313" key="3">
    <source>
        <dbReference type="Proteomes" id="UP001218218"/>
    </source>
</evidence>
<sequence>MSGSSDLTIRVWDVMSVLNKSSTLPGASISSGHNLLNTLLLKSPSMQLHWQINDGWVSCNPLEPLFWLPTHHRIGLWSPHTTLVIGRRQSCLSYDKFVHGTDWAQCYAPGHSHL</sequence>
<organism evidence="2 3">
    <name type="scientific">Mycena albidolilacea</name>
    <dbReference type="NCBI Taxonomy" id="1033008"/>
    <lineage>
        <taxon>Eukaryota</taxon>
        <taxon>Fungi</taxon>
        <taxon>Dikarya</taxon>
        <taxon>Basidiomycota</taxon>
        <taxon>Agaricomycotina</taxon>
        <taxon>Agaricomycetes</taxon>
        <taxon>Agaricomycetidae</taxon>
        <taxon>Agaricales</taxon>
        <taxon>Marasmiineae</taxon>
        <taxon>Mycenaceae</taxon>
        <taxon>Mycena</taxon>
    </lineage>
</organism>
<name>A0AAD6ZI12_9AGAR</name>
<keyword evidence="3" id="KW-1185">Reference proteome</keyword>
<evidence type="ECO:0000256" key="1">
    <source>
        <dbReference type="PROSITE-ProRule" id="PRU00221"/>
    </source>
</evidence>
<dbReference type="AlphaFoldDB" id="A0AAD6ZI12"/>
<gene>
    <name evidence="2" type="ORF">DFH08DRAFT_887690</name>
</gene>
<feature type="repeat" description="WD" evidence="1">
    <location>
        <begin position="1"/>
        <end position="14"/>
    </location>
</feature>
<dbReference type="Proteomes" id="UP001218218">
    <property type="component" value="Unassembled WGS sequence"/>
</dbReference>
<dbReference type="InterPro" id="IPR001680">
    <property type="entry name" value="WD40_rpt"/>
</dbReference>
<evidence type="ECO:0000313" key="2">
    <source>
        <dbReference type="EMBL" id="KAJ7323201.1"/>
    </source>
</evidence>
<reference evidence="2" key="1">
    <citation type="submission" date="2023-03" db="EMBL/GenBank/DDBJ databases">
        <title>Massive genome expansion in bonnet fungi (Mycena s.s.) driven by repeated elements and novel gene families across ecological guilds.</title>
        <authorList>
            <consortium name="Lawrence Berkeley National Laboratory"/>
            <person name="Harder C.B."/>
            <person name="Miyauchi S."/>
            <person name="Viragh M."/>
            <person name="Kuo A."/>
            <person name="Thoen E."/>
            <person name="Andreopoulos B."/>
            <person name="Lu D."/>
            <person name="Skrede I."/>
            <person name="Drula E."/>
            <person name="Henrissat B."/>
            <person name="Morin E."/>
            <person name="Kohler A."/>
            <person name="Barry K."/>
            <person name="LaButti K."/>
            <person name="Morin E."/>
            <person name="Salamov A."/>
            <person name="Lipzen A."/>
            <person name="Mereny Z."/>
            <person name="Hegedus B."/>
            <person name="Baldrian P."/>
            <person name="Stursova M."/>
            <person name="Weitz H."/>
            <person name="Taylor A."/>
            <person name="Grigoriev I.V."/>
            <person name="Nagy L.G."/>
            <person name="Martin F."/>
            <person name="Kauserud H."/>
        </authorList>
    </citation>
    <scope>NUCLEOTIDE SEQUENCE</scope>
    <source>
        <strain evidence="2">CBHHK002</strain>
    </source>
</reference>
<protein>
    <submittedName>
        <fullName evidence="2">Uncharacterized protein</fullName>
    </submittedName>
</protein>
<dbReference type="EMBL" id="JARIHO010000047">
    <property type="protein sequence ID" value="KAJ7323201.1"/>
    <property type="molecule type" value="Genomic_DNA"/>
</dbReference>
<keyword evidence="1" id="KW-0853">WD repeat</keyword>
<comment type="caution">
    <text evidence="2">The sequence shown here is derived from an EMBL/GenBank/DDBJ whole genome shotgun (WGS) entry which is preliminary data.</text>
</comment>
<accession>A0AAD6ZI12</accession>